<dbReference type="RefSeq" id="WP_181662096.1">
    <property type="nucleotide sequence ID" value="NZ_JACEHE010000040.1"/>
</dbReference>
<dbReference type="PANTHER" id="PTHR37981">
    <property type="entry name" value="LIPASE 2"/>
    <property type="match status" value="1"/>
</dbReference>
<feature type="domain" description="SGNH hydrolase-type esterase" evidence="4">
    <location>
        <begin position="37"/>
        <end position="254"/>
    </location>
</feature>
<feature type="active site" evidence="1">
    <location>
        <position position="246"/>
    </location>
</feature>
<protein>
    <submittedName>
        <fullName evidence="5">SGNH/GDSL hydrolase family protein</fullName>
    </submittedName>
</protein>
<comment type="caution">
    <text evidence="5">The sequence shown here is derived from an EMBL/GenBank/DDBJ whole genome shotgun (WGS) entry which is preliminary data.</text>
</comment>
<evidence type="ECO:0000256" key="2">
    <source>
        <dbReference type="PIRSR" id="PIRSR637460-2"/>
    </source>
</evidence>
<dbReference type="PANTHER" id="PTHR37981:SF1">
    <property type="entry name" value="SGNH HYDROLASE-TYPE ESTERASE DOMAIN-CONTAINING PROTEIN"/>
    <property type="match status" value="1"/>
</dbReference>
<keyword evidence="2" id="KW-1015">Disulfide bond</keyword>
<keyword evidence="3" id="KW-0732">Signal</keyword>
<feature type="signal peptide" evidence="3">
    <location>
        <begin position="1"/>
        <end position="30"/>
    </location>
</feature>
<dbReference type="InterPro" id="IPR013830">
    <property type="entry name" value="SGNH_hydro"/>
</dbReference>
<dbReference type="GO" id="GO:0004806">
    <property type="term" value="F:triacylglycerol lipase activity"/>
    <property type="evidence" value="ECO:0007669"/>
    <property type="project" value="TreeGrafter"/>
</dbReference>
<evidence type="ECO:0000313" key="6">
    <source>
        <dbReference type="Proteomes" id="UP000545761"/>
    </source>
</evidence>
<sequence length="265" mass="27358">MKLFRRPASVVATLLLALTGVLMSAQQAAAAAPAYVALGDSYSSGTGAGDYGDSGDCKRSANSYPSLWAAANSPSSFSFTACSGATTTTVISGQLSPLSAATGLISVSAGGNDVGFADVMTTCILENEESCLSAVATARSQMSSLLPGRLNTLYATIKSRAPNARVVVMGYPRLYMLNGTCIVGLRESERAALNAASDQLNSVISARAAAYGFTFGDVRTTFTGHEICSGAEWLHSLTVPVGNSYHPNKNGQALGYLPVFRARAA</sequence>
<reference evidence="5 6" key="1">
    <citation type="submission" date="2020-07" db="EMBL/GenBank/DDBJ databases">
        <title>Streptomyces isolated from Indian soil.</title>
        <authorList>
            <person name="Mandal S."/>
            <person name="Maiti P.K."/>
        </authorList>
    </citation>
    <scope>NUCLEOTIDE SEQUENCE [LARGE SCALE GENOMIC DNA]</scope>
    <source>
        <strain evidence="5 6">PSKA28</strain>
    </source>
</reference>
<organism evidence="5 6">
    <name type="scientific">Streptomyces himalayensis subsp. himalayensis</name>
    <dbReference type="NCBI Taxonomy" id="2756131"/>
    <lineage>
        <taxon>Bacteria</taxon>
        <taxon>Bacillati</taxon>
        <taxon>Actinomycetota</taxon>
        <taxon>Actinomycetes</taxon>
        <taxon>Kitasatosporales</taxon>
        <taxon>Streptomycetaceae</taxon>
        <taxon>Streptomyces</taxon>
        <taxon>Streptomyces himalayensis</taxon>
    </lineage>
</organism>
<evidence type="ECO:0000256" key="1">
    <source>
        <dbReference type="PIRSR" id="PIRSR637460-1"/>
    </source>
</evidence>
<evidence type="ECO:0000259" key="4">
    <source>
        <dbReference type="Pfam" id="PF13472"/>
    </source>
</evidence>
<dbReference type="Pfam" id="PF13472">
    <property type="entry name" value="Lipase_GDSL_2"/>
    <property type="match status" value="1"/>
</dbReference>
<dbReference type="SUPFAM" id="SSF52266">
    <property type="entry name" value="SGNH hydrolase"/>
    <property type="match status" value="1"/>
</dbReference>
<dbReference type="EMBL" id="JACEHE010000040">
    <property type="protein sequence ID" value="MBA2951173.1"/>
    <property type="molecule type" value="Genomic_DNA"/>
</dbReference>
<dbReference type="Proteomes" id="UP000545761">
    <property type="component" value="Unassembled WGS sequence"/>
</dbReference>
<feature type="active site" description="Nucleophile" evidence="1">
    <location>
        <position position="41"/>
    </location>
</feature>
<accession>A0A7W0DTV9</accession>
<name>A0A7W0DTV9_9ACTN</name>
<evidence type="ECO:0000256" key="3">
    <source>
        <dbReference type="SAM" id="SignalP"/>
    </source>
</evidence>
<gene>
    <name evidence="5" type="ORF">H1D24_36865</name>
</gene>
<proteinExistence type="predicted"/>
<feature type="disulfide bond" evidence="2">
    <location>
        <begin position="181"/>
        <end position="228"/>
    </location>
</feature>
<dbReference type="InterPro" id="IPR036514">
    <property type="entry name" value="SGNH_hydro_sf"/>
</dbReference>
<dbReference type="InterPro" id="IPR037460">
    <property type="entry name" value="SEST-like"/>
</dbReference>
<dbReference type="Gene3D" id="3.40.50.1110">
    <property type="entry name" value="SGNH hydrolase"/>
    <property type="match status" value="1"/>
</dbReference>
<feature type="disulfide bond" evidence="2">
    <location>
        <begin position="57"/>
        <end position="82"/>
    </location>
</feature>
<dbReference type="AlphaFoldDB" id="A0A7W0DTV9"/>
<keyword evidence="5" id="KW-0378">Hydrolase</keyword>
<feature type="disulfide bond" evidence="2">
    <location>
        <begin position="123"/>
        <end position="131"/>
    </location>
</feature>
<feature type="chain" id="PRO_5039093897" evidence="3">
    <location>
        <begin position="31"/>
        <end position="265"/>
    </location>
</feature>
<dbReference type="CDD" id="cd01823">
    <property type="entry name" value="SEST_like"/>
    <property type="match status" value="1"/>
</dbReference>
<evidence type="ECO:0000313" key="5">
    <source>
        <dbReference type="EMBL" id="MBA2951173.1"/>
    </source>
</evidence>
<dbReference type="GO" id="GO:0019433">
    <property type="term" value="P:triglyceride catabolic process"/>
    <property type="evidence" value="ECO:0007669"/>
    <property type="project" value="TreeGrafter"/>
</dbReference>